<gene>
    <name evidence="8" type="primary">LOC110736956</name>
</gene>
<keyword evidence="2" id="KW-0328">Glycosyltransferase</keyword>
<feature type="transmembrane region" description="Helical" evidence="7">
    <location>
        <begin position="20"/>
        <end position="41"/>
    </location>
</feature>
<evidence type="ECO:0000256" key="7">
    <source>
        <dbReference type="SAM" id="Phobius"/>
    </source>
</evidence>
<keyword evidence="5" id="KW-0325">Glycoprotein</keyword>
<comment type="subcellular location">
    <subcellularLocation>
        <location evidence="1">Membrane</location>
        <topology evidence="1">Single-pass type II membrane protein</topology>
    </subcellularLocation>
</comment>
<dbReference type="PANTHER" id="PTHR31042:SF131">
    <property type="entry name" value="CORE-2_I-BRANCHING BETA-1,6-N-ACETYLGLUCOSAMINYLTRANSFERASE FAMILY PROTEIN"/>
    <property type="match status" value="1"/>
</dbReference>
<dbReference type="Proteomes" id="UP000596660">
    <property type="component" value="Unplaced"/>
</dbReference>
<evidence type="ECO:0000313" key="9">
    <source>
        <dbReference type="Proteomes" id="UP000596660"/>
    </source>
</evidence>
<evidence type="ECO:0000256" key="1">
    <source>
        <dbReference type="ARBA" id="ARBA00004606"/>
    </source>
</evidence>
<dbReference type="PANTHER" id="PTHR31042">
    <property type="entry name" value="CORE-2/I-BRANCHING BETA-1,6-N-ACETYLGLUCOSAMINYLTRANSFERASE FAMILY PROTEIN-RELATED"/>
    <property type="match status" value="1"/>
</dbReference>
<name>A0A803KPB4_CHEQI</name>
<evidence type="ECO:0008006" key="10">
    <source>
        <dbReference type="Google" id="ProtNLM"/>
    </source>
</evidence>
<evidence type="ECO:0000256" key="6">
    <source>
        <dbReference type="SAM" id="MobiDB-lite"/>
    </source>
</evidence>
<dbReference type="RefSeq" id="XP_021772987.1">
    <property type="nucleotide sequence ID" value="XM_021917295.1"/>
</dbReference>
<organism evidence="8 9">
    <name type="scientific">Chenopodium quinoa</name>
    <name type="common">Quinoa</name>
    <dbReference type="NCBI Taxonomy" id="63459"/>
    <lineage>
        <taxon>Eukaryota</taxon>
        <taxon>Viridiplantae</taxon>
        <taxon>Streptophyta</taxon>
        <taxon>Embryophyta</taxon>
        <taxon>Tracheophyta</taxon>
        <taxon>Spermatophyta</taxon>
        <taxon>Magnoliopsida</taxon>
        <taxon>eudicotyledons</taxon>
        <taxon>Gunneridae</taxon>
        <taxon>Pentapetalae</taxon>
        <taxon>Caryophyllales</taxon>
        <taxon>Chenopodiaceae</taxon>
        <taxon>Chenopodioideae</taxon>
        <taxon>Atripliceae</taxon>
        <taxon>Chenopodium</taxon>
    </lineage>
</organism>
<dbReference type="GO" id="GO:0016757">
    <property type="term" value="F:glycosyltransferase activity"/>
    <property type="evidence" value="ECO:0007669"/>
    <property type="project" value="UniProtKB-KW"/>
</dbReference>
<dbReference type="GeneID" id="110736956"/>
<reference evidence="8" key="1">
    <citation type="journal article" date="2017" name="Nature">
        <title>The genome of Chenopodium quinoa.</title>
        <authorList>
            <person name="Jarvis D.E."/>
            <person name="Ho Y.S."/>
            <person name="Lightfoot D.J."/>
            <person name="Schmoeckel S.M."/>
            <person name="Li B."/>
            <person name="Borm T.J.A."/>
            <person name="Ohyanagi H."/>
            <person name="Mineta K."/>
            <person name="Michell C.T."/>
            <person name="Saber N."/>
            <person name="Kharbatia N.M."/>
            <person name="Rupper R.R."/>
            <person name="Sharp A.R."/>
            <person name="Dally N."/>
            <person name="Boughton B.A."/>
            <person name="Woo Y.H."/>
            <person name="Gao G."/>
            <person name="Schijlen E.G.W.M."/>
            <person name="Guo X."/>
            <person name="Momin A.A."/>
            <person name="Negrao S."/>
            <person name="Al-Babili S."/>
            <person name="Gehring C."/>
            <person name="Roessner U."/>
            <person name="Jung C."/>
            <person name="Murphy K."/>
            <person name="Arold S.T."/>
            <person name="Gojobori T."/>
            <person name="van der Linden C.G."/>
            <person name="van Loo E.N."/>
            <person name="Jellen E.N."/>
            <person name="Maughan P.J."/>
            <person name="Tester M."/>
        </authorList>
    </citation>
    <scope>NUCLEOTIDE SEQUENCE [LARGE SCALE GENOMIC DNA]</scope>
    <source>
        <strain evidence="8">cv. PI 614886</strain>
    </source>
</reference>
<dbReference type="OrthoDB" id="191334at2759"/>
<reference evidence="8" key="2">
    <citation type="submission" date="2021-03" db="UniProtKB">
        <authorList>
            <consortium name="EnsemblPlants"/>
        </authorList>
    </citation>
    <scope>IDENTIFICATION</scope>
</reference>
<proteinExistence type="predicted"/>
<dbReference type="Gramene" id="AUR62000870-RA">
    <property type="protein sequence ID" value="AUR62000870-RA:cds"/>
    <property type="gene ID" value="AUR62000870"/>
</dbReference>
<dbReference type="OMA" id="ETNICYL"/>
<evidence type="ECO:0000313" key="8">
    <source>
        <dbReference type="EnsemblPlants" id="AUR62000870-RA:cds"/>
    </source>
</evidence>
<evidence type="ECO:0000256" key="5">
    <source>
        <dbReference type="ARBA" id="ARBA00023180"/>
    </source>
</evidence>
<dbReference type="AlphaFoldDB" id="A0A803KPB4"/>
<evidence type="ECO:0000256" key="2">
    <source>
        <dbReference type="ARBA" id="ARBA00022676"/>
    </source>
</evidence>
<keyword evidence="3" id="KW-0808">Transferase</keyword>
<dbReference type="EnsemblPlants" id="AUR62000870-RA">
    <property type="protein sequence ID" value="AUR62000870-RA:cds"/>
    <property type="gene ID" value="AUR62000870"/>
</dbReference>
<keyword evidence="9" id="KW-1185">Reference proteome</keyword>
<sequence>MKNQNQEQQKPLFLPLPNKLVHNFMNIIPYILIFGCGIIIGTSFSPSNIFPVDIGNLFVTVKVFNTTRDSLLPRPPPPPPGLEVERGSPPPPSSPPLTLPHHHMEDEELLWKASIVPKIKDKKLMQRIIPQPKIAFLFLVRGALPLAPLWDKFFLGYEGLYSIYVHANPVYNQSYSKESVFFGRRIPSKEVQWGKFNMVEAERRLLANALLDHSNQRFVLLSESCIPLYNFSTVYTYLINSQKSYIEVYDKKGGTGQGRYSLRMYPHIRLSQWRKGSQWFEMSRELALEVISDRKYYPVFAKYCKNSCYGDEHYIPTYVHIKFGKENTNRTVTWVDWSINGPHPGQFQRPSVTPELLEKSRTKYTCEYNGKKTNVCFLFARKFMPSTLNRLLMFAPKVMKFG</sequence>
<evidence type="ECO:0000256" key="3">
    <source>
        <dbReference type="ARBA" id="ARBA00022679"/>
    </source>
</evidence>
<feature type="region of interest" description="Disordered" evidence="6">
    <location>
        <begin position="70"/>
        <end position="99"/>
    </location>
</feature>
<keyword evidence="7" id="KW-1133">Transmembrane helix</keyword>
<dbReference type="InterPro" id="IPR003406">
    <property type="entry name" value="Glyco_trans_14"/>
</dbReference>
<feature type="compositionally biased region" description="Pro residues" evidence="6">
    <location>
        <begin position="88"/>
        <end position="98"/>
    </location>
</feature>
<evidence type="ECO:0000256" key="4">
    <source>
        <dbReference type="ARBA" id="ARBA00023136"/>
    </source>
</evidence>
<dbReference type="GO" id="GO:0016020">
    <property type="term" value="C:membrane"/>
    <property type="evidence" value="ECO:0007669"/>
    <property type="project" value="UniProtKB-SubCell"/>
</dbReference>
<dbReference type="Pfam" id="PF02485">
    <property type="entry name" value="Branch"/>
    <property type="match status" value="1"/>
</dbReference>
<dbReference type="SMR" id="A0A803KPB4"/>
<keyword evidence="7" id="KW-0812">Transmembrane</keyword>
<keyword evidence="4 7" id="KW-0472">Membrane</keyword>
<dbReference type="InterPro" id="IPR044174">
    <property type="entry name" value="BC10-like"/>
</dbReference>
<dbReference type="KEGG" id="cqi:110736956"/>
<accession>A0A803KPB4</accession>
<protein>
    <recommendedName>
        <fullName evidence="10">Core-2/I-branching beta-1,6-N-acetylglucosaminyltransferase family protein</fullName>
    </recommendedName>
</protein>